<proteinExistence type="predicted"/>
<keyword evidence="1" id="KW-0472">Membrane</keyword>
<organism evidence="2 3">
    <name type="scientific">Rhamnusium bicolor</name>
    <dbReference type="NCBI Taxonomy" id="1586634"/>
    <lineage>
        <taxon>Eukaryota</taxon>
        <taxon>Metazoa</taxon>
        <taxon>Ecdysozoa</taxon>
        <taxon>Arthropoda</taxon>
        <taxon>Hexapoda</taxon>
        <taxon>Insecta</taxon>
        <taxon>Pterygota</taxon>
        <taxon>Neoptera</taxon>
        <taxon>Endopterygota</taxon>
        <taxon>Coleoptera</taxon>
        <taxon>Polyphaga</taxon>
        <taxon>Cucujiformia</taxon>
        <taxon>Chrysomeloidea</taxon>
        <taxon>Cerambycidae</taxon>
        <taxon>Lepturinae</taxon>
        <taxon>Rhagiini</taxon>
        <taxon>Rhamnusium</taxon>
    </lineage>
</organism>
<accession>A0AAV8Y9B7</accession>
<name>A0AAV8Y9B7_9CUCU</name>
<evidence type="ECO:0000256" key="1">
    <source>
        <dbReference type="SAM" id="Phobius"/>
    </source>
</evidence>
<feature type="transmembrane region" description="Helical" evidence="1">
    <location>
        <begin position="6"/>
        <end position="26"/>
    </location>
</feature>
<comment type="caution">
    <text evidence="2">The sequence shown here is derived from an EMBL/GenBank/DDBJ whole genome shotgun (WGS) entry which is preliminary data.</text>
</comment>
<keyword evidence="3" id="KW-1185">Reference proteome</keyword>
<dbReference type="Proteomes" id="UP001162156">
    <property type="component" value="Unassembled WGS sequence"/>
</dbReference>
<gene>
    <name evidence="2" type="ORF">NQ314_008694</name>
</gene>
<reference evidence="2" key="1">
    <citation type="journal article" date="2023" name="Insect Mol. Biol.">
        <title>Genome sequencing provides insights into the evolution of gene families encoding plant cell wall-degrading enzymes in longhorned beetles.</title>
        <authorList>
            <person name="Shin N.R."/>
            <person name="Okamura Y."/>
            <person name="Kirsch R."/>
            <person name="Pauchet Y."/>
        </authorList>
    </citation>
    <scope>NUCLEOTIDE SEQUENCE</scope>
    <source>
        <strain evidence="2">RBIC_L_NR</strain>
    </source>
</reference>
<dbReference type="AlphaFoldDB" id="A0AAV8Y9B7"/>
<evidence type="ECO:0000313" key="2">
    <source>
        <dbReference type="EMBL" id="KAJ8947023.1"/>
    </source>
</evidence>
<sequence>MERENVLLFLTTVQIAATALYTAWKLRKNKRWRSRRWWVRPIMARREEHGDFATLFQELKEDPVLFFRYTRMNVPTFYELLHLISPHITKRSARPSISAQQRLAITVRENDSGVMSNSSFGQAFSENKLNLPQGYACLPGSNDVKTPCYFVGDAAFHDKKPNATFSWQALK</sequence>
<keyword evidence="1" id="KW-1133">Transmembrane helix</keyword>
<evidence type="ECO:0000313" key="3">
    <source>
        <dbReference type="Proteomes" id="UP001162156"/>
    </source>
</evidence>
<keyword evidence="1" id="KW-0812">Transmembrane</keyword>
<protein>
    <submittedName>
        <fullName evidence="2">Uncharacterized protein</fullName>
    </submittedName>
</protein>
<dbReference type="EMBL" id="JANEYF010002401">
    <property type="protein sequence ID" value="KAJ8947023.1"/>
    <property type="molecule type" value="Genomic_DNA"/>
</dbReference>